<evidence type="ECO:0000259" key="1">
    <source>
        <dbReference type="Pfam" id="PF03731"/>
    </source>
</evidence>
<dbReference type="SUPFAM" id="SSF53300">
    <property type="entry name" value="vWA-like"/>
    <property type="match status" value="1"/>
</dbReference>
<dbReference type="GO" id="GO:0000723">
    <property type="term" value="P:telomere maintenance"/>
    <property type="evidence" value="ECO:0007669"/>
    <property type="project" value="TreeGrafter"/>
</dbReference>
<dbReference type="GO" id="GO:0043564">
    <property type="term" value="C:Ku70:Ku80 complex"/>
    <property type="evidence" value="ECO:0007669"/>
    <property type="project" value="TreeGrafter"/>
</dbReference>
<dbReference type="GO" id="GO:0006303">
    <property type="term" value="P:double-strand break repair via nonhomologous end joining"/>
    <property type="evidence" value="ECO:0007669"/>
    <property type="project" value="TreeGrafter"/>
</dbReference>
<keyword evidence="2" id="KW-0378">Hydrolase</keyword>
<evidence type="ECO:0000313" key="3">
    <source>
        <dbReference type="Proteomes" id="UP000324748"/>
    </source>
</evidence>
<reference evidence="2 3" key="1">
    <citation type="submission" date="2019-05" db="EMBL/GenBank/DDBJ databases">
        <title>Emergence of the Ug99 lineage of the wheat stem rust pathogen through somatic hybridization.</title>
        <authorList>
            <person name="Li F."/>
            <person name="Upadhyaya N.M."/>
            <person name="Sperschneider J."/>
            <person name="Matny O."/>
            <person name="Nguyen-Phuc H."/>
            <person name="Mago R."/>
            <person name="Raley C."/>
            <person name="Miller M.E."/>
            <person name="Silverstein K.A.T."/>
            <person name="Henningsen E."/>
            <person name="Hirsch C.D."/>
            <person name="Visser B."/>
            <person name="Pretorius Z.A."/>
            <person name="Steffenson B.J."/>
            <person name="Schwessinger B."/>
            <person name="Dodds P.N."/>
            <person name="Figueroa M."/>
        </authorList>
    </citation>
    <scope>NUCLEOTIDE SEQUENCE [LARGE SCALE GENOMIC DNA]</scope>
    <source>
        <strain evidence="2">21-0</strain>
    </source>
</reference>
<keyword evidence="3" id="KW-1185">Reference proteome</keyword>
<dbReference type="GO" id="GO:0003690">
    <property type="term" value="F:double-stranded DNA binding"/>
    <property type="evidence" value="ECO:0007669"/>
    <property type="project" value="TreeGrafter"/>
</dbReference>
<dbReference type="GO" id="GO:0042162">
    <property type="term" value="F:telomeric DNA binding"/>
    <property type="evidence" value="ECO:0007669"/>
    <property type="project" value="TreeGrafter"/>
</dbReference>
<dbReference type="Pfam" id="PF03731">
    <property type="entry name" value="Ku_N"/>
    <property type="match status" value="1"/>
</dbReference>
<accession>A0A5B0QNG5</accession>
<organism evidence="2 3">
    <name type="scientific">Puccinia graminis f. sp. tritici</name>
    <dbReference type="NCBI Taxonomy" id="56615"/>
    <lineage>
        <taxon>Eukaryota</taxon>
        <taxon>Fungi</taxon>
        <taxon>Dikarya</taxon>
        <taxon>Basidiomycota</taxon>
        <taxon>Pucciniomycotina</taxon>
        <taxon>Pucciniomycetes</taxon>
        <taxon>Pucciniales</taxon>
        <taxon>Pucciniaceae</taxon>
        <taxon>Puccinia</taxon>
    </lineage>
</organism>
<dbReference type="AlphaFoldDB" id="A0A5B0QNG5"/>
<gene>
    <name evidence="2" type="primary">KU70_4</name>
    <name evidence="2" type="ORF">PGT21_019239</name>
</gene>
<name>A0A5B0QNG5_PUCGR</name>
<evidence type="ECO:0000313" key="2">
    <source>
        <dbReference type="EMBL" id="KAA1114712.1"/>
    </source>
</evidence>
<dbReference type="PANTHER" id="PTHR12604">
    <property type="entry name" value="KU AUTOANTIGEN DNA HELICASE"/>
    <property type="match status" value="1"/>
</dbReference>
<dbReference type="OrthoDB" id="761538at2759"/>
<dbReference type="InterPro" id="IPR005161">
    <property type="entry name" value="Ku_N"/>
</dbReference>
<keyword evidence="2" id="KW-0067">ATP-binding</keyword>
<dbReference type="Proteomes" id="UP000324748">
    <property type="component" value="Unassembled WGS sequence"/>
</dbReference>
<comment type="caution">
    <text evidence="2">The sequence shown here is derived from an EMBL/GenBank/DDBJ whole genome shotgun (WGS) entry which is preliminary data.</text>
</comment>
<sequence>MSQAAASIWGPDEEIDDEEAYNQDALRKDALIIAIEATESMLAWAPKSRENASTGEPTQFSCCLLETIKVAYKLMRQKIISNPKDSIALMVFNTEVGSVTGTEIWKSCNFLQDLQPVDAPSIKKLKTLIEKCERDPKEVKRMFAPQTENPNEIPQALAACANRFMERCVKLASKRILWITDNTSPLSSSNTEHAQNITASTWRYQDIIEIKVKFQFAFYNVSTPFREGDFYWASLHILQLPPSHSLN</sequence>
<dbReference type="GO" id="GO:0004386">
    <property type="term" value="F:helicase activity"/>
    <property type="evidence" value="ECO:0007669"/>
    <property type="project" value="UniProtKB-KW"/>
</dbReference>
<dbReference type="Gene3D" id="3.40.50.410">
    <property type="entry name" value="von Willebrand factor, type A domain"/>
    <property type="match status" value="1"/>
</dbReference>
<keyword evidence="2" id="KW-0547">Nucleotide-binding</keyword>
<keyword evidence="2" id="KW-0347">Helicase</keyword>
<dbReference type="PANTHER" id="PTHR12604:SF2">
    <property type="entry name" value="X-RAY REPAIR CROSS-COMPLEMENTING PROTEIN 6"/>
    <property type="match status" value="1"/>
</dbReference>
<feature type="domain" description="Ku70/Ku80 N-terminal alpha/beta" evidence="1">
    <location>
        <begin position="57"/>
        <end position="231"/>
    </location>
</feature>
<dbReference type="InterPro" id="IPR036465">
    <property type="entry name" value="vWFA_dom_sf"/>
</dbReference>
<protein>
    <submittedName>
        <fullName evidence="2">ATP-dependent DNA helicase II subunit 1</fullName>
    </submittedName>
</protein>
<proteinExistence type="predicted"/>
<dbReference type="EMBL" id="VSWC01000014">
    <property type="protein sequence ID" value="KAA1114712.1"/>
    <property type="molecule type" value="Genomic_DNA"/>
</dbReference>